<dbReference type="Proteomes" id="UP000000493">
    <property type="component" value="Chromosome"/>
</dbReference>
<reference evidence="8" key="1">
    <citation type="submission" date="2011-06" db="EMBL/GenBank/DDBJ databases">
        <title>The complete genome of chromosome of Runella slithyformis DSM 19594.</title>
        <authorList>
            <consortium name="US DOE Joint Genome Institute (JGI-PGF)"/>
            <person name="Lucas S."/>
            <person name="Han J."/>
            <person name="Lapidus A."/>
            <person name="Bruce D."/>
            <person name="Goodwin L."/>
            <person name="Pitluck S."/>
            <person name="Peters L."/>
            <person name="Kyrpides N."/>
            <person name="Mavromatis K."/>
            <person name="Ivanova N."/>
            <person name="Ovchinnikova G."/>
            <person name="Zhang X."/>
            <person name="Misra M."/>
            <person name="Detter J.C."/>
            <person name="Tapia R."/>
            <person name="Han C."/>
            <person name="Land M."/>
            <person name="Hauser L."/>
            <person name="Markowitz V."/>
            <person name="Cheng J.-F."/>
            <person name="Hugenholtz P."/>
            <person name="Woyke T."/>
            <person name="Wu D."/>
            <person name="Tindall B."/>
            <person name="Faehrich R."/>
            <person name="Brambilla E."/>
            <person name="Klenk H.-P."/>
            <person name="Eisen J.A."/>
        </authorList>
    </citation>
    <scope>NUCLEOTIDE SEQUENCE [LARGE SCALE GENOMIC DNA]</scope>
    <source>
        <strain evidence="8">ATCC 29530 / DSM 19594 / LMG 11500 / NCIMB 11436 / LSU 4</strain>
    </source>
</reference>
<keyword evidence="3" id="KW-0732">Signal</keyword>
<dbReference type="PANTHER" id="PTHR12815:SF47">
    <property type="entry name" value="TRANSLOCATION AND ASSEMBLY MODULE SUBUNIT TAMA"/>
    <property type="match status" value="1"/>
</dbReference>
<organism evidence="7 8">
    <name type="scientific">Runella slithyformis (strain ATCC 29530 / DSM 19594 / LMG 11500 / NCIMB 11436 / LSU 4)</name>
    <dbReference type="NCBI Taxonomy" id="761193"/>
    <lineage>
        <taxon>Bacteria</taxon>
        <taxon>Pseudomonadati</taxon>
        <taxon>Bacteroidota</taxon>
        <taxon>Cytophagia</taxon>
        <taxon>Cytophagales</taxon>
        <taxon>Spirosomataceae</taxon>
        <taxon>Runella</taxon>
    </lineage>
</organism>
<dbReference type="Gene3D" id="2.40.160.50">
    <property type="entry name" value="membrane protein fhac: a member of the omp85/tpsb transporter family"/>
    <property type="match status" value="1"/>
</dbReference>
<keyword evidence="4" id="KW-0472">Membrane</keyword>
<protein>
    <submittedName>
        <fullName evidence="7">Surface antigen (D15)</fullName>
    </submittedName>
</protein>
<gene>
    <name evidence="7" type="ordered locus">Runsl_0711</name>
</gene>
<dbReference type="KEGG" id="rsi:Runsl_0711"/>
<evidence type="ECO:0000313" key="8">
    <source>
        <dbReference type="Proteomes" id="UP000000493"/>
    </source>
</evidence>
<evidence type="ECO:0000256" key="4">
    <source>
        <dbReference type="ARBA" id="ARBA00023136"/>
    </source>
</evidence>
<dbReference type="RefSeq" id="WP_013926476.1">
    <property type="nucleotide sequence ID" value="NC_015703.1"/>
</dbReference>
<accession>A0A7U3ZH77</accession>
<feature type="domain" description="Bacterial surface antigen (D15)" evidence="6">
    <location>
        <begin position="577"/>
        <end position="756"/>
    </location>
</feature>
<dbReference type="InterPro" id="IPR039910">
    <property type="entry name" value="D15-like"/>
</dbReference>
<evidence type="ECO:0000256" key="5">
    <source>
        <dbReference type="ARBA" id="ARBA00023237"/>
    </source>
</evidence>
<dbReference type="GO" id="GO:0019867">
    <property type="term" value="C:outer membrane"/>
    <property type="evidence" value="ECO:0007669"/>
    <property type="project" value="InterPro"/>
</dbReference>
<keyword evidence="5" id="KW-0998">Cell outer membrane</keyword>
<comment type="subcellular location">
    <subcellularLocation>
        <location evidence="1">Membrane</location>
    </subcellularLocation>
</comment>
<dbReference type="InterPro" id="IPR000184">
    <property type="entry name" value="Bac_surfAg_D15"/>
</dbReference>
<keyword evidence="8" id="KW-1185">Reference proteome</keyword>
<evidence type="ECO:0000256" key="1">
    <source>
        <dbReference type="ARBA" id="ARBA00004370"/>
    </source>
</evidence>
<reference evidence="7 8" key="2">
    <citation type="journal article" date="2012" name="Stand. Genomic Sci.">
        <title>Complete genome sequence of the aquatic bacterium Runella slithyformis type strain (LSU 4(T)).</title>
        <authorList>
            <person name="Copeland A."/>
            <person name="Zhang X."/>
            <person name="Misra M."/>
            <person name="Lapidus A."/>
            <person name="Nolan M."/>
            <person name="Lucas S."/>
            <person name="Deshpande S."/>
            <person name="Cheng J.F."/>
            <person name="Tapia R."/>
            <person name="Goodwin L.A."/>
            <person name="Pitluck S."/>
            <person name="Liolios K."/>
            <person name="Pagani I."/>
            <person name="Ivanova N."/>
            <person name="Mikhailova N."/>
            <person name="Pati A."/>
            <person name="Chen A."/>
            <person name="Palaniappan K."/>
            <person name="Land M."/>
            <person name="Hauser L."/>
            <person name="Pan C."/>
            <person name="Jeffries C.D."/>
            <person name="Detter J.C."/>
            <person name="Brambilla E.M."/>
            <person name="Rohde M."/>
            <person name="Djao O.D."/>
            <person name="Goker M."/>
            <person name="Sikorski J."/>
            <person name="Tindall B.J."/>
            <person name="Woyke T."/>
            <person name="Bristow J."/>
            <person name="Eisen J.A."/>
            <person name="Markowitz V."/>
            <person name="Hugenholtz P."/>
            <person name="Kyrpides N.C."/>
            <person name="Klenk H.P."/>
            <person name="Mavromatis K."/>
        </authorList>
    </citation>
    <scope>NUCLEOTIDE SEQUENCE [LARGE SCALE GENOMIC DNA]</scope>
    <source>
        <strain evidence="8">ATCC 29530 / DSM 19594 / LMG 11500 / NCIMB 11436 / LSU 4</strain>
    </source>
</reference>
<evidence type="ECO:0000259" key="6">
    <source>
        <dbReference type="Pfam" id="PF01103"/>
    </source>
</evidence>
<evidence type="ECO:0000313" key="7">
    <source>
        <dbReference type="EMBL" id="AEI47153.1"/>
    </source>
</evidence>
<dbReference type="PROSITE" id="PS51257">
    <property type="entry name" value="PROKAR_LIPOPROTEIN"/>
    <property type="match status" value="1"/>
</dbReference>
<name>A0A7U3ZH77_RUNSL</name>
<dbReference type="EMBL" id="CP002859">
    <property type="protein sequence ID" value="AEI47153.1"/>
    <property type="molecule type" value="Genomic_DNA"/>
</dbReference>
<sequence length="780" mass="89395">MTFRVSYIFPVLSSLLLTGCSVSRYLPANESLYIGAEVKMMPDSNVAAKVAKTVKAELEPILRPKPNKVILGFPYKVWMYYFLGEPKKEKSFKGWFRKKFGEPPVFASKRTVTTNSLVITGYLNNEGYFRSNAAGELMEKKRLAKAIYTVGLRKRYTIKSVEFVTKDTSVFSKNLKLTQKNTLLKEGQPYRLSVIEEERSRIERDLKKHGFYYFRPDYLIVKADTNLSNYQTNLSVELKPNTTQLALKTYFIQNIYVISDDGRLKKDTLAGITGRRGSIRVIDAAQAYRPRIFYDAIGFRRGTLYNSELHDVSLSRLINLKNFKFVKNQFELLPRSDSALLDVYYYLTPLKKKTLRAEISAVTKSNNLTGSQIGLTWLNRNLFRSAEQLRLNANVGLDVQLGGRSINKNVSNFYRTSFEAELSFPRFVLPFYRVRPERNQTLPKTTLTTGFERLTQQGLYTQTSVKLNWGYSWRKNTEIEHSFLPIALNVVQPSNISPALVDSIFSTNATLQDIQRYFRILENRLILGAQYNITYTPTPRPLSKNSFVMLGGIDIAGNIAGLFSKKGDNVREVFGVPYEQYARFDAEVRYYRNISPKLRWANRILTGVGIPYGNSLSLPQFKQYFAGGTNGIRAFRARTLGPGSYQQGPLTSSIFGNASFGDIRLEANSELRWRISQYFEGAMFADAGNIWMYRDFDDSFYPPEDNAVFTNEFYKQIAVGGGLGLRIVTPFVLLRFDLAVPFRKPWLPENERWVFNQFAPRSKPWRKENLVLNIAVGYSF</sequence>
<keyword evidence="2" id="KW-0812">Transmembrane</keyword>
<evidence type="ECO:0000256" key="3">
    <source>
        <dbReference type="ARBA" id="ARBA00022729"/>
    </source>
</evidence>
<dbReference type="AlphaFoldDB" id="A0A7U3ZH77"/>
<dbReference type="Pfam" id="PF01103">
    <property type="entry name" value="Omp85"/>
    <property type="match status" value="1"/>
</dbReference>
<evidence type="ECO:0000256" key="2">
    <source>
        <dbReference type="ARBA" id="ARBA00022692"/>
    </source>
</evidence>
<dbReference type="PANTHER" id="PTHR12815">
    <property type="entry name" value="SORTING AND ASSEMBLY MACHINERY SAMM50 PROTEIN FAMILY MEMBER"/>
    <property type="match status" value="1"/>
</dbReference>
<proteinExistence type="predicted"/>